<feature type="coiled-coil region" evidence="9">
    <location>
        <begin position="216"/>
        <end position="272"/>
    </location>
</feature>
<dbReference type="PRINTS" id="PR01490">
    <property type="entry name" value="RTXTOXIND"/>
</dbReference>
<dbReference type="InterPro" id="IPR058982">
    <property type="entry name" value="Beta-barrel_AprE"/>
</dbReference>
<evidence type="ECO:0000259" key="11">
    <source>
        <dbReference type="Pfam" id="PF26002"/>
    </source>
</evidence>
<feature type="transmembrane region" description="Helical" evidence="10">
    <location>
        <begin position="23"/>
        <end position="44"/>
    </location>
</feature>
<keyword evidence="4" id="KW-1003">Cell membrane</keyword>
<gene>
    <name evidence="12" type="ORF">CRU91_02830</name>
</gene>
<keyword evidence="3" id="KW-0813">Transport</keyword>
<comment type="subcellular location">
    <subcellularLocation>
        <location evidence="1">Cell inner membrane</location>
        <topology evidence="1">Single-pass membrane protein</topology>
    </subcellularLocation>
</comment>
<dbReference type="GO" id="GO:0005886">
    <property type="term" value="C:plasma membrane"/>
    <property type="evidence" value="ECO:0007669"/>
    <property type="project" value="UniProtKB-SubCell"/>
</dbReference>
<dbReference type="GO" id="GO:0009306">
    <property type="term" value="P:protein secretion"/>
    <property type="evidence" value="ECO:0007669"/>
    <property type="project" value="InterPro"/>
</dbReference>
<evidence type="ECO:0000256" key="9">
    <source>
        <dbReference type="SAM" id="Coils"/>
    </source>
</evidence>
<comment type="caution">
    <text evidence="12">The sequence shown here is derived from an EMBL/GenBank/DDBJ whole genome shotgun (WGS) entry which is preliminary data.</text>
</comment>
<dbReference type="EMBL" id="PDKB01000004">
    <property type="protein sequence ID" value="RBQ29553.1"/>
    <property type="molecule type" value="Genomic_DNA"/>
</dbReference>
<keyword evidence="13" id="KW-1185">Reference proteome</keyword>
<dbReference type="RefSeq" id="WP_113893196.1">
    <property type="nucleotide sequence ID" value="NZ_JANJGA010000001.1"/>
</dbReference>
<evidence type="ECO:0000256" key="5">
    <source>
        <dbReference type="ARBA" id="ARBA00022519"/>
    </source>
</evidence>
<evidence type="ECO:0000256" key="8">
    <source>
        <dbReference type="ARBA" id="ARBA00023136"/>
    </source>
</evidence>
<comment type="similarity">
    <text evidence="2">Belongs to the membrane fusion protein (MFP) (TC 8.A.1) family.</text>
</comment>
<dbReference type="OrthoDB" id="9810980at2"/>
<evidence type="ECO:0000256" key="2">
    <source>
        <dbReference type="ARBA" id="ARBA00009477"/>
    </source>
</evidence>
<evidence type="ECO:0000256" key="10">
    <source>
        <dbReference type="SAM" id="Phobius"/>
    </source>
</evidence>
<dbReference type="PANTHER" id="PTHR30386">
    <property type="entry name" value="MEMBRANE FUSION SUBUNIT OF EMRAB-TOLC MULTIDRUG EFFLUX PUMP"/>
    <property type="match status" value="1"/>
</dbReference>
<evidence type="ECO:0000313" key="12">
    <source>
        <dbReference type="EMBL" id="RBQ29553.1"/>
    </source>
</evidence>
<evidence type="ECO:0000256" key="7">
    <source>
        <dbReference type="ARBA" id="ARBA00022989"/>
    </source>
</evidence>
<sequence length="440" mass="50546">MKKENSDFLIGIESILATRPSKLLWLVPSLIGSLVLFIILWLTFSQIDVIAPSLGKTIPSSRMILIQAKETSTIEKINVKNGENVKKGTLLVEFKNSLENFDNNSMKAKYETLLLKKVFLDAMIKYIDTNHKIKAIENSEISSNLLKLANDKLNSHISSYDTEIKSLNVKIEKVIYEKKMVETEVRKLLELLPFTQYKLEQMKKLVEKGLEPEISLKDLEEKYIEEKSNISIKQDEIKKLSTQYEISKHELMQFKNNTRKELLEEFNKTTDELNTTLPEVDKSNYLLESKFIYAIEDGFIYNLNNGTSGRVVQSGEVIMELIPTSSALEVEAKVLNRDIGFVHLGQEVKVKIDSFKFTKYGYIDGIVTNIAKSSILDEKLGEIYPVLIELKNDTMKIDDNYIKLMPGMTCSVDIKIGKRRLIEYIISPMIRYKDEALREQ</sequence>
<dbReference type="InterPro" id="IPR010129">
    <property type="entry name" value="T1SS_HlyD"/>
</dbReference>
<proteinExistence type="inferred from homology"/>
<evidence type="ECO:0000256" key="1">
    <source>
        <dbReference type="ARBA" id="ARBA00004377"/>
    </source>
</evidence>
<dbReference type="NCBIfam" id="TIGR01843">
    <property type="entry name" value="type_I_hlyD"/>
    <property type="match status" value="1"/>
</dbReference>
<dbReference type="Proteomes" id="UP000252669">
    <property type="component" value="Unassembled WGS sequence"/>
</dbReference>
<protein>
    <recommendedName>
        <fullName evidence="11">AprE-like beta-barrel domain-containing protein</fullName>
    </recommendedName>
</protein>
<evidence type="ECO:0000256" key="3">
    <source>
        <dbReference type="ARBA" id="ARBA00022448"/>
    </source>
</evidence>
<evidence type="ECO:0000256" key="4">
    <source>
        <dbReference type="ARBA" id="ARBA00022475"/>
    </source>
</evidence>
<keyword evidence="9" id="KW-0175">Coiled coil</keyword>
<keyword evidence="6 10" id="KW-0812">Transmembrane</keyword>
<keyword evidence="8 10" id="KW-0472">Membrane</keyword>
<accession>A0A366MUK7</accession>
<evidence type="ECO:0000313" key="13">
    <source>
        <dbReference type="Proteomes" id="UP000252669"/>
    </source>
</evidence>
<dbReference type="PANTHER" id="PTHR30386:SF27">
    <property type="entry name" value="MEMBRANE FUSION PROTEIN (MFP) FAMILY PROTEIN"/>
    <property type="match status" value="1"/>
</dbReference>
<keyword evidence="7 10" id="KW-1133">Transmembrane helix</keyword>
<name>A0A366MUK7_9BACT</name>
<dbReference type="Pfam" id="PF26002">
    <property type="entry name" value="Beta-barrel_AprE"/>
    <property type="match status" value="1"/>
</dbReference>
<reference evidence="12 13" key="1">
    <citation type="submission" date="2017-10" db="EMBL/GenBank/DDBJ databases">
        <title>Genomics of the genus Arcobacter.</title>
        <authorList>
            <person name="Perez-Cataluna A."/>
            <person name="Figueras M.J."/>
        </authorList>
    </citation>
    <scope>NUCLEOTIDE SEQUENCE [LARGE SCALE GENOMIC DNA]</scope>
    <source>
        <strain evidence="12 13">CECT 9230</strain>
    </source>
</reference>
<dbReference type="AlphaFoldDB" id="A0A366MUK7"/>
<keyword evidence="5" id="KW-0997">Cell inner membrane</keyword>
<dbReference type="Gene3D" id="2.40.30.170">
    <property type="match status" value="1"/>
</dbReference>
<dbReference type="InterPro" id="IPR006144">
    <property type="entry name" value="Secretion_HlyD_CS"/>
</dbReference>
<feature type="domain" description="AprE-like beta-barrel" evidence="11">
    <location>
        <begin position="328"/>
        <end position="417"/>
    </location>
</feature>
<dbReference type="PROSITE" id="PS00543">
    <property type="entry name" value="HLYD_FAMILY"/>
    <property type="match status" value="1"/>
</dbReference>
<dbReference type="InterPro" id="IPR050739">
    <property type="entry name" value="MFP"/>
</dbReference>
<organism evidence="12 13">
    <name type="scientific">Aliarcobacter vitoriensis</name>
    <dbReference type="NCBI Taxonomy" id="2011099"/>
    <lineage>
        <taxon>Bacteria</taxon>
        <taxon>Pseudomonadati</taxon>
        <taxon>Campylobacterota</taxon>
        <taxon>Epsilonproteobacteria</taxon>
        <taxon>Campylobacterales</taxon>
        <taxon>Arcobacteraceae</taxon>
        <taxon>Aliarcobacter</taxon>
    </lineage>
</organism>
<evidence type="ECO:0000256" key="6">
    <source>
        <dbReference type="ARBA" id="ARBA00022692"/>
    </source>
</evidence>